<keyword evidence="2" id="KW-1185">Reference proteome</keyword>
<reference evidence="1 2" key="1">
    <citation type="submission" date="2019-02" db="EMBL/GenBank/DDBJ databases">
        <title>Genome sequencing of the rare red list fungi Bondarzewia mesenterica.</title>
        <authorList>
            <person name="Buettner E."/>
            <person name="Kellner H."/>
        </authorList>
    </citation>
    <scope>NUCLEOTIDE SEQUENCE [LARGE SCALE GENOMIC DNA]</scope>
    <source>
        <strain evidence="1 2">DSM 108281</strain>
    </source>
</reference>
<accession>A0A4S4LB74</accession>
<protein>
    <submittedName>
        <fullName evidence="1">Uncharacterized protein</fullName>
    </submittedName>
</protein>
<evidence type="ECO:0000313" key="2">
    <source>
        <dbReference type="Proteomes" id="UP000310158"/>
    </source>
</evidence>
<dbReference type="EMBL" id="SGPL01000705">
    <property type="protein sequence ID" value="THH08361.1"/>
    <property type="molecule type" value="Genomic_DNA"/>
</dbReference>
<organism evidence="1 2">
    <name type="scientific">Bondarzewia mesenterica</name>
    <dbReference type="NCBI Taxonomy" id="1095465"/>
    <lineage>
        <taxon>Eukaryota</taxon>
        <taxon>Fungi</taxon>
        <taxon>Dikarya</taxon>
        <taxon>Basidiomycota</taxon>
        <taxon>Agaricomycotina</taxon>
        <taxon>Agaricomycetes</taxon>
        <taxon>Russulales</taxon>
        <taxon>Bondarzewiaceae</taxon>
        <taxon>Bondarzewia</taxon>
    </lineage>
</organism>
<gene>
    <name evidence="1" type="ORF">EW146_g9022</name>
</gene>
<name>A0A4S4LB74_9AGAM</name>
<comment type="caution">
    <text evidence="1">The sequence shown here is derived from an EMBL/GenBank/DDBJ whole genome shotgun (WGS) entry which is preliminary data.</text>
</comment>
<sequence length="144" mass="16077">MACSTRICWLLIPSRDIIEAIAARHTKLQDKDTMSLHPIDEVSIGAKTFEYRLIPLVEWITNIYRLVRLDLVSTTSAAELENPCHKYPFAMLLVLKSHVQSPVVIYGAGQMLSGIYRMPLVGAAATILGIGEDSDHFKDSLIEH</sequence>
<proteinExistence type="predicted"/>
<evidence type="ECO:0000313" key="1">
    <source>
        <dbReference type="EMBL" id="THH08361.1"/>
    </source>
</evidence>
<dbReference type="Proteomes" id="UP000310158">
    <property type="component" value="Unassembled WGS sequence"/>
</dbReference>
<dbReference type="AlphaFoldDB" id="A0A4S4LB74"/>